<dbReference type="PANTHER" id="PTHR43157:SF31">
    <property type="entry name" value="PHOSPHATIDYLINOSITOL-GLYCAN BIOSYNTHESIS CLASS F PROTEIN"/>
    <property type="match status" value="1"/>
</dbReference>
<dbReference type="GO" id="GO:0016491">
    <property type="term" value="F:oxidoreductase activity"/>
    <property type="evidence" value="ECO:0007669"/>
    <property type="project" value="UniProtKB-KW"/>
</dbReference>
<dbReference type="Gene3D" id="3.40.50.720">
    <property type="entry name" value="NAD(P)-binding Rossmann-like Domain"/>
    <property type="match status" value="1"/>
</dbReference>
<dbReference type="InterPro" id="IPR002347">
    <property type="entry name" value="SDR_fam"/>
</dbReference>
<keyword evidence="3" id="KW-1185">Reference proteome</keyword>
<keyword evidence="1" id="KW-0560">Oxidoreductase</keyword>
<dbReference type="AlphaFoldDB" id="A0A0C3H5V5"/>
<protein>
    <recommendedName>
        <fullName evidence="4">NAD(P)-binding protein</fullName>
    </recommendedName>
</protein>
<reference evidence="2 3" key="1">
    <citation type="submission" date="2014-04" db="EMBL/GenBank/DDBJ databases">
        <authorList>
            <consortium name="DOE Joint Genome Institute"/>
            <person name="Kuo A."/>
            <person name="Martino E."/>
            <person name="Perotto S."/>
            <person name="Kohler A."/>
            <person name="Nagy L.G."/>
            <person name="Floudas D."/>
            <person name="Copeland A."/>
            <person name="Barry K.W."/>
            <person name="Cichocki N."/>
            <person name="Veneault-Fourrey C."/>
            <person name="LaButti K."/>
            <person name="Lindquist E.A."/>
            <person name="Lipzen A."/>
            <person name="Lundell T."/>
            <person name="Morin E."/>
            <person name="Murat C."/>
            <person name="Sun H."/>
            <person name="Tunlid A."/>
            <person name="Henrissat B."/>
            <person name="Grigoriev I.V."/>
            <person name="Hibbett D.S."/>
            <person name="Martin F."/>
            <person name="Nordberg H.P."/>
            <person name="Cantor M.N."/>
            <person name="Hua S.X."/>
        </authorList>
    </citation>
    <scope>NUCLEOTIDE SEQUENCE [LARGE SCALE GENOMIC DNA]</scope>
    <source>
        <strain evidence="2 3">Zn</strain>
    </source>
</reference>
<gene>
    <name evidence="2" type="ORF">OIDMADRAFT_57354</name>
</gene>
<dbReference type="InParanoid" id="A0A0C3H5V5"/>
<evidence type="ECO:0008006" key="4">
    <source>
        <dbReference type="Google" id="ProtNLM"/>
    </source>
</evidence>
<dbReference type="OrthoDB" id="542013at2759"/>
<dbReference type="Pfam" id="PF00106">
    <property type="entry name" value="adh_short"/>
    <property type="match status" value="1"/>
</dbReference>
<dbReference type="Proteomes" id="UP000054321">
    <property type="component" value="Unassembled WGS sequence"/>
</dbReference>
<accession>A0A0C3H5V5</accession>
<dbReference type="InterPro" id="IPR036291">
    <property type="entry name" value="NAD(P)-bd_dom_sf"/>
</dbReference>
<reference evidence="3" key="2">
    <citation type="submission" date="2015-01" db="EMBL/GenBank/DDBJ databases">
        <title>Evolutionary Origins and Diversification of the Mycorrhizal Mutualists.</title>
        <authorList>
            <consortium name="DOE Joint Genome Institute"/>
            <consortium name="Mycorrhizal Genomics Consortium"/>
            <person name="Kohler A."/>
            <person name="Kuo A."/>
            <person name="Nagy L.G."/>
            <person name="Floudas D."/>
            <person name="Copeland A."/>
            <person name="Barry K.W."/>
            <person name="Cichocki N."/>
            <person name="Veneault-Fourrey C."/>
            <person name="LaButti K."/>
            <person name="Lindquist E.A."/>
            <person name="Lipzen A."/>
            <person name="Lundell T."/>
            <person name="Morin E."/>
            <person name="Murat C."/>
            <person name="Riley R."/>
            <person name="Ohm R."/>
            <person name="Sun H."/>
            <person name="Tunlid A."/>
            <person name="Henrissat B."/>
            <person name="Grigoriev I.V."/>
            <person name="Hibbett D.S."/>
            <person name="Martin F."/>
        </authorList>
    </citation>
    <scope>NUCLEOTIDE SEQUENCE [LARGE SCALE GENOMIC DNA]</scope>
    <source>
        <strain evidence="3">Zn</strain>
    </source>
</reference>
<proteinExistence type="predicted"/>
<evidence type="ECO:0000313" key="3">
    <source>
        <dbReference type="Proteomes" id="UP000054321"/>
    </source>
</evidence>
<dbReference type="HOGENOM" id="CLU_010194_44_4_1"/>
<dbReference type="EMBL" id="KN832881">
    <property type="protein sequence ID" value="KIM97841.1"/>
    <property type="molecule type" value="Genomic_DNA"/>
</dbReference>
<dbReference type="SUPFAM" id="SSF51735">
    <property type="entry name" value="NAD(P)-binding Rossmann-fold domains"/>
    <property type="match status" value="1"/>
</dbReference>
<dbReference type="PANTHER" id="PTHR43157">
    <property type="entry name" value="PHOSPHATIDYLINOSITOL-GLYCAN BIOSYNTHESIS CLASS F PROTEIN-RELATED"/>
    <property type="match status" value="1"/>
</dbReference>
<dbReference type="STRING" id="913774.A0A0C3H5V5"/>
<name>A0A0C3H5V5_OIDMZ</name>
<dbReference type="PRINTS" id="PR00081">
    <property type="entry name" value="GDHRDH"/>
</dbReference>
<evidence type="ECO:0000313" key="2">
    <source>
        <dbReference type="EMBL" id="KIM97841.1"/>
    </source>
</evidence>
<sequence length="358" mass="38961">MASAKKSPPPTPSPFWCRWQAARGLEGSHLTIPDADLGGKWAIITGGNNGIGREAAIRFASCGANIILGCREPPPHEKHPDVTASDCKAAAEAAGHNSSTIKWWHCDMCDLASVEAFARRWLATGHALDILANNAGMGRTASGKLTITTDGFEIVHQVNFLSHVLLTMTLLPSLARAEDPRVVCSTSCMHYLGRFLPRTDANRTAKPTSYSNNKLYFQTWLTELQSRLSANPNLEHISVQGVHPGFVNTGIWTAVKSAEERREGGKGPLGDAVYNFFVSWFGIDAQQGSLAIVRAATAKEYATEKRGGEGGGRYFNRIWPAVPMPQTLDPGCRQEMWDFVGEELGLKDKGLLEMLDAL</sequence>
<organism evidence="2 3">
    <name type="scientific">Oidiodendron maius (strain Zn)</name>
    <dbReference type="NCBI Taxonomy" id="913774"/>
    <lineage>
        <taxon>Eukaryota</taxon>
        <taxon>Fungi</taxon>
        <taxon>Dikarya</taxon>
        <taxon>Ascomycota</taxon>
        <taxon>Pezizomycotina</taxon>
        <taxon>Leotiomycetes</taxon>
        <taxon>Leotiomycetes incertae sedis</taxon>
        <taxon>Myxotrichaceae</taxon>
        <taxon>Oidiodendron</taxon>
    </lineage>
</organism>
<evidence type="ECO:0000256" key="1">
    <source>
        <dbReference type="ARBA" id="ARBA00023002"/>
    </source>
</evidence>